<keyword evidence="6" id="KW-0742">SOS response</keyword>
<dbReference type="InterPro" id="IPR001162">
    <property type="entry name" value="UvrC_RNase_H_dom"/>
</dbReference>
<comment type="caution">
    <text evidence="10">The sequence shown here is derived from an EMBL/GenBank/DDBJ whole genome shotgun (WGS) entry which is preliminary data.</text>
</comment>
<comment type="subcellular location">
    <subcellularLocation>
        <location evidence="6">Cytoplasm</location>
    </subcellularLocation>
</comment>
<dbReference type="PROSITE" id="PS50165">
    <property type="entry name" value="UVRC"/>
    <property type="match status" value="1"/>
</dbReference>
<proteinExistence type="inferred from homology"/>
<keyword evidence="1 6" id="KW-0963">Cytoplasm</keyword>
<organism evidence="10 11">
    <name type="scientific">Yaniella flava</name>
    <dbReference type="NCBI Taxonomy" id="287930"/>
    <lineage>
        <taxon>Bacteria</taxon>
        <taxon>Bacillati</taxon>
        <taxon>Actinomycetota</taxon>
        <taxon>Actinomycetes</taxon>
        <taxon>Micrococcales</taxon>
        <taxon>Micrococcaceae</taxon>
        <taxon>Yaniella</taxon>
    </lineage>
</organism>
<comment type="function">
    <text evidence="6">The UvrABC repair system catalyzes the recognition and processing of DNA lesions. UvrC both incises the 5' and 3' sides of the lesion. The N-terminal half is responsible for the 3' incision and the C-terminal half is responsible for the 5' incision.</text>
</comment>
<keyword evidence="11" id="KW-1185">Reference proteome</keyword>
<dbReference type="CDD" id="cd10434">
    <property type="entry name" value="GIY-YIG_UvrC_Cho"/>
    <property type="match status" value="1"/>
</dbReference>
<evidence type="ECO:0000256" key="3">
    <source>
        <dbReference type="ARBA" id="ARBA00022769"/>
    </source>
</evidence>
<dbReference type="InterPro" id="IPR000305">
    <property type="entry name" value="GIY-YIG_endonuc"/>
</dbReference>
<reference evidence="11" key="1">
    <citation type="journal article" date="2019" name="Int. J. Syst. Evol. Microbiol.">
        <title>The Global Catalogue of Microorganisms (GCM) 10K type strain sequencing project: providing services to taxonomists for standard genome sequencing and annotation.</title>
        <authorList>
            <consortium name="The Broad Institute Genomics Platform"/>
            <consortium name="The Broad Institute Genome Sequencing Center for Infectious Disease"/>
            <person name="Wu L."/>
            <person name="Ma J."/>
        </authorList>
    </citation>
    <scope>NUCLEOTIDE SEQUENCE [LARGE SCALE GENOMIC DNA]</scope>
    <source>
        <strain evidence="11">JCM 13595</strain>
    </source>
</reference>
<dbReference type="SMART" id="SM00278">
    <property type="entry name" value="HhH1"/>
    <property type="match status" value="2"/>
</dbReference>
<dbReference type="PROSITE" id="PS50164">
    <property type="entry name" value="GIY_YIG"/>
    <property type="match status" value="1"/>
</dbReference>
<keyword evidence="2 6" id="KW-0227">DNA damage</keyword>
<accession>A0ABN2UYH4</accession>
<dbReference type="EMBL" id="BAAAMN010000049">
    <property type="protein sequence ID" value="GAA2042476.1"/>
    <property type="molecule type" value="Genomic_DNA"/>
</dbReference>
<name>A0ABN2UYH4_9MICC</name>
<dbReference type="Gene3D" id="3.30.420.340">
    <property type="entry name" value="UvrC, RNAse H endonuclease domain"/>
    <property type="match status" value="1"/>
</dbReference>
<dbReference type="Pfam" id="PF02151">
    <property type="entry name" value="UVR"/>
    <property type="match status" value="1"/>
</dbReference>
<dbReference type="PROSITE" id="PS50151">
    <property type="entry name" value="UVR"/>
    <property type="match status" value="1"/>
</dbReference>
<feature type="domain" description="UVR" evidence="7">
    <location>
        <begin position="208"/>
        <end position="243"/>
    </location>
</feature>
<comment type="similarity">
    <text evidence="6">Belongs to the UvrC family.</text>
</comment>
<keyword evidence="3 6" id="KW-0228">DNA excision</keyword>
<dbReference type="Pfam" id="PF08459">
    <property type="entry name" value="UvrC_RNaseH_dom"/>
    <property type="match status" value="1"/>
</dbReference>
<evidence type="ECO:0000256" key="6">
    <source>
        <dbReference type="HAMAP-Rule" id="MF_00203"/>
    </source>
</evidence>
<protein>
    <recommendedName>
        <fullName evidence="6">UvrABC system protein C</fullName>
        <shortName evidence="6">Protein UvrC</shortName>
    </recommendedName>
    <alternativeName>
        <fullName evidence="6">Excinuclease ABC subunit C</fullName>
    </alternativeName>
</protein>
<dbReference type="InterPro" id="IPR004791">
    <property type="entry name" value="UvrC"/>
</dbReference>
<dbReference type="InterPro" id="IPR050066">
    <property type="entry name" value="UvrABC_protein_C"/>
</dbReference>
<dbReference type="InterPro" id="IPR035901">
    <property type="entry name" value="GIY-YIG_endonuc_sf"/>
</dbReference>
<dbReference type="Pfam" id="PF22920">
    <property type="entry name" value="UvrC_RNaseH"/>
    <property type="match status" value="1"/>
</dbReference>
<evidence type="ECO:0000256" key="1">
    <source>
        <dbReference type="ARBA" id="ARBA00022490"/>
    </source>
</evidence>
<feature type="domain" description="UvrC family homology region profile" evidence="9">
    <location>
        <begin position="259"/>
        <end position="515"/>
    </location>
</feature>
<feature type="domain" description="GIY-YIG" evidence="8">
    <location>
        <begin position="16"/>
        <end position="95"/>
    </location>
</feature>
<dbReference type="Proteomes" id="UP001501461">
    <property type="component" value="Unassembled WGS sequence"/>
</dbReference>
<dbReference type="Pfam" id="PF14520">
    <property type="entry name" value="HHH_5"/>
    <property type="match status" value="1"/>
</dbReference>
<dbReference type="InterPro" id="IPR001943">
    <property type="entry name" value="UVR_dom"/>
</dbReference>
<keyword evidence="5 6" id="KW-0234">DNA repair</keyword>
<evidence type="ECO:0000259" key="9">
    <source>
        <dbReference type="PROSITE" id="PS50165"/>
    </source>
</evidence>
<dbReference type="InterPro" id="IPR047296">
    <property type="entry name" value="GIY-YIG_UvrC_Cho"/>
</dbReference>
<dbReference type="PANTHER" id="PTHR30562:SF1">
    <property type="entry name" value="UVRABC SYSTEM PROTEIN C"/>
    <property type="match status" value="1"/>
</dbReference>
<dbReference type="SUPFAM" id="SSF47781">
    <property type="entry name" value="RuvA domain 2-like"/>
    <property type="match status" value="1"/>
</dbReference>
<dbReference type="Gene3D" id="3.40.1440.10">
    <property type="entry name" value="GIY-YIG endonuclease"/>
    <property type="match status" value="1"/>
</dbReference>
<dbReference type="HAMAP" id="MF_00203">
    <property type="entry name" value="UvrC"/>
    <property type="match status" value="1"/>
</dbReference>
<dbReference type="InterPro" id="IPR010994">
    <property type="entry name" value="RuvA_2-like"/>
</dbReference>
<evidence type="ECO:0000256" key="2">
    <source>
        <dbReference type="ARBA" id="ARBA00022763"/>
    </source>
</evidence>
<dbReference type="RefSeq" id="WP_343958978.1">
    <property type="nucleotide sequence ID" value="NZ_BAAAMN010000049.1"/>
</dbReference>
<dbReference type="PANTHER" id="PTHR30562">
    <property type="entry name" value="UVRC/OXIDOREDUCTASE"/>
    <property type="match status" value="1"/>
</dbReference>
<comment type="subunit">
    <text evidence="6">Interacts with UvrB in an incision complex.</text>
</comment>
<dbReference type="Gene3D" id="1.10.150.20">
    <property type="entry name" value="5' to 3' exonuclease, C-terminal subdomain"/>
    <property type="match status" value="1"/>
</dbReference>
<gene>
    <name evidence="6 10" type="primary">uvrC</name>
    <name evidence="10" type="ORF">GCM10009720_23900</name>
</gene>
<evidence type="ECO:0000259" key="7">
    <source>
        <dbReference type="PROSITE" id="PS50151"/>
    </source>
</evidence>
<dbReference type="NCBIfam" id="TIGR00194">
    <property type="entry name" value="uvrC"/>
    <property type="match status" value="1"/>
</dbReference>
<evidence type="ECO:0000259" key="8">
    <source>
        <dbReference type="PROSITE" id="PS50164"/>
    </source>
</evidence>
<dbReference type="Gene3D" id="4.10.860.10">
    <property type="entry name" value="UVR domain"/>
    <property type="match status" value="1"/>
</dbReference>
<dbReference type="SUPFAM" id="SSF46600">
    <property type="entry name" value="C-terminal UvrC-binding domain of UvrB"/>
    <property type="match status" value="1"/>
</dbReference>
<evidence type="ECO:0000313" key="10">
    <source>
        <dbReference type="EMBL" id="GAA2042476.1"/>
    </source>
</evidence>
<dbReference type="Pfam" id="PF01541">
    <property type="entry name" value="GIY-YIG"/>
    <property type="match status" value="1"/>
</dbReference>
<dbReference type="InterPro" id="IPR038476">
    <property type="entry name" value="UvrC_RNase_H_dom_sf"/>
</dbReference>
<dbReference type="SMART" id="SM00465">
    <property type="entry name" value="GIYc"/>
    <property type="match status" value="1"/>
</dbReference>
<evidence type="ECO:0000256" key="4">
    <source>
        <dbReference type="ARBA" id="ARBA00022881"/>
    </source>
</evidence>
<evidence type="ECO:0000313" key="11">
    <source>
        <dbReference type="Proteomes" id="UP001501461"/>
    </source>
</evidence>
<dbReference type="InterPro" id="IPR003583">
    <property type="entry name" value="Hlx-hairpin-Hlx_DNA-bd_motif"/>
</dbReference>
<dbReference type="NCBIfam" id="NF001824">
    <property type="entry name" value="PRK00558.1-5"/>
    <property type="match status" value="1"/>
</dbReference>
<evidence type="ECO:0000256" key="5">
    <source>
        <dbReference type="ARBA" id="ARBA00023204"/>
    </source>
</evidence>
<dbReference type="InterPro" id="IPR036876">
    <property type="entry name" value="UVR_dom_sf"/>
</dbReference>
<dbReference type="SUPFAM" id="SSF82771">
    <property type="entry name" value="GIY-YIG endonuclease"/>
    <property type="match status" value="1"/>
</dbReference>
<sequence length="648" mass="73316">MADPASYRPKSSDIPTDPGVYRFKDPHGRIIYVGKANNLRSRLGSYFVNANTLPPKTRTMVHTAAAVEWTTVASEQEAIQLEYTWIKEFTPRFNIMYRDDKTYPYLAVTMNEKYPRVMVMRGDKRKGVKYFGPFHPAKAIRETVDRMLRVFPIRSCSAGVFRRAQLADRPCLMGYIDKCAAPCVNRISEEDHYALAEDFVSFMNGDVRPYLRELEQHMSQAVSDLRYEDAARYRDDIEALKKVFERNAVVLPENTEADIFAFAEDELEAAFQVFHVRDGRIRGQRGWVVEKVEDTTKPQLIEQLLLQVYGDMDDTERIPHEVLVPVLPENSEQVEQWMTKRRGAKIDLRVPQRGTKRQLLGTVEENADGALRLHKSQRSGDITARSAALRELQEALEFDQPLLRIEAYDISHVQGTNVVGSMVVFEDGLPKKRDYRKFNVTGDAARDDTAAMDDVLTRRFKNFLRDQADAPVVLSGALETDEADAVDDPKKFSYPPSLVVVDGGLAQVNAAQQALLDLGIDDIPVVGLAKRLEELWIPGDDFPMVLPRSSQGLYLLQRLRDESHRFAIQAHRSKRSKSMIQSALDEVPGLGEKRRKDLLKHFGSLKKVRQASVDDLQQISGIGPKLAQTIYDTLAAEAGATEQGKLQS</sequence>
<keyword evidence="4 6" id="KW-0267">Excision nuclease</keyword>